<organism evidence="16 17">
    <name type="scientific">Streptomyces virginiae</name>
    <name type="common">Streptomyces cinnamonensis</name>
    <dbReference type="NCBI Taxonomy" id="1961"/>
    <lineage>
        <taxon>Bacteria</taxon>
        <taxon>Bacillati</taxon>
        <taxon>Actinomycetota</taxon>
        <taxon>Actinomycetes</taxon>
        <taxon>Kitasatosporales</taxon>
        <taxon>Streptomycetaceae</taxon>
        <taxon>Streptomyces</taxon>
    </lineage>
</organism>
<feature type="transmembrane region" description="Helical" evidence="13">
    <location>
        <begin position="293"/>
        <end position="316"/>
    </location>
</feature>
<keyword evidence="10 12" id="KW-0472">Membrane</keyword>
<evidence type="ECO:0000256" key="6">
    <source>
        <dbReference type="ARBA" id="ARBA00022475"/>
    </source>
</evidence>
<evidence type="ECO:0000256" key="3">
    <source>
        <dbReference type="ARBA" id="ARBA00007379"/>
    </source>
</evidence>
<feature type="transmembrane region" description="Helical" evidence="13">
    <location>
        <begin position="190"/>
        <end position="214"/>
    </location>
</feature>
<comment type="similarity">
    <text evidence="3 12">Belongs to the ABC-4 integral membrane protein family. FtsX subfamily.</text>
</comment>
<dbReference type="Pfam" id="PF02687">
    <property type="entry name" value="FtsX"/>
    <property type="match status" value="1"/>
</dbReference>
<dbReference type="InterPro" id="IPR047929">
    <property type="entry name" value="FtsX_actino"/>
</dbReference>
<keyword evidence="11 12" id="KW-0131">Cell cycle</keyword>
<accession>A0A0L8MGY3</accession>
<feature type="domain" description="ABC3 transporter permease C-terminal" evidence="14">
    <location>
        <begin position="201"/>
        <end position="321"/>
    </location>
</feature>
<comment type="function">
    <text evidence="1">Part of the ABC transporter FtsEX involved in cellular division.</text>
</comment>
<dbReference type="NCBIfam" id="NF038346">
    <property type="entry name" value="FtsX_actino"/>
    <property type="match status" value="1"/>
</dbReference>
<comment type="subunit">
    <text evidence="4">Forms a membrane-associated complex with FtsE.</text>
</comment>
<evidence type="ECO:0000256" key="2">
    <source>
        <dbReference type="ARBA" id="ARBA00004651"/>
    </source>
</evidence>
<reference evidence="17" key="1">
    <citation type="submission" date="2015-07" db="EMBL/GenBank/DDBJ databases">
        <authorList>
            <consortium name="Consortium for Microbial Forensics and Genomics (microFORGE)"/>
            <person name="Knight B.M."/>
            <person name="Roberts D.P."/>
            <person name="Lin D."/>
            <person name="Hari K."/>
            <person name="Fletcher J."/>
            <person name="Melcher U."/>
            <person name="Blagden T."/>
            <person name="Winegar R.A."/>
        </authorList>
    </citation>
    <scope>NUCLEOTIDE SEQUENCE [LARGE SCALE GENOMIC DNA]</scope>
    <source>
        <strain evidence="17">NRRL B-1447</strain>
    </source>
</reference>
<keyword evidence="7 12" id="KW-0132">Cell division</keyword>
<dbReference type="AlphaFoldDB" id="A0A0L8MGY3"/>
<gene>
    <name evidence="16" type="ORF">ADK75_19310</name>
</gene>
<evidence type="ECO:0000313" key="17">
    <source>
        <dbReference type="Proteomes" id="UP000037084"/>
    </source>
</evidence>
<comment type="caution">
    <text evidence="16">The sequence shown here is derived from an EMBL/GenBank/DDBJ whole genome shotgun (WGS) entry which is preliminary data.</text>
</comment>
<evidence type="ECO:0000256" key="1">
    <source>
        <dbReference type="ARBA" id="ARBA00003552"/>
    </source>
</evidence>
<keyword evidence="9 13" id="KW-1133">Transmembrane helix</keyword>
<dbReference type="PATRIC" id="fig|1961.12.peg.4381"/>
<evidence type="ECO:0000256" key="8">
    <source>
        <dbReference type="ARBA" id="ARBA00022692"/>
    </source>
</evidence>
<evidence type="ECO:0000256" key="5">
    <source>
        <dbReference type="ARBA" id="ARBA00021907"/>
    </source>
</evidence>
<evidence type="ECO:0000313" key="16">
    <source>
        <dbReference type="EMBL" id="KOG49666.1"/>
    </source>
</evidence>
<dbReference type="InterPro" id="IPR040690">
    <property type="entry name" value="FtsX_ECD"/>
</dbReference>
<dbReference type="OrthoDB" id="9812531at2"/>
<feature type="domain" description="FtsX extracellular" evidence="15">
    <location>
        <begin position="57"/>
        <end position="177"/>
    </location>
</feature>
<sequence length="322" mass="35516">MRAQFVMSEIGVGLRRNLTMTFAVIISVALSLALFGGSLLMREQVSRMKGFWYDKANVSIYLCNKQDAQEAGEAAAKPDGSASGSGGVATCRKGAVTDEQKKQIESELKQMSLVKSVAYESADEAYKHYQEQYGHTALASSITPDQMQESFRVKLKNPEKYKVVTSAFAGRDGIHTVDDQRKEIDDLFRILNYLNYAALGIMLIMLIVALLLIVNTVRVSAFSRRRETGIMRLVGASSFYIQVPFIMEAAVAGLIGALFACAMLVSGQYFVIDHGVGLRDKIQLIDFMGWGSVLAKLPYVLFIGLLMPSMAAFIALRKYLKV</sequence>
<dbReference type="Gene3D" id="3.30.70.3040">
    <property type="match status" value="1"/>
</dbReference>
<evidence type="ECO:0000256" key="13">
    <source>
        <dbReference type="SAM" id="Phobius"/>
    </source>
</evidence>
<dbReference type="EMBL" id="LGUV01000245">
    <property type="protein sequence ID" value="KOG49666.1"/>
    <property type="molecule type" value="Genomic_DNA"/>
</dbReference>
<evidence type="ECO:0000256" key="10">
    <source>
        <dbReference type="ARBA" id="ARBA00023136"/>
    </source>
</evidence>
<proteinExistence type="inferred from homology"/>
<dbReference type="Proteomes" id="UP000037084">
    <property type="component" value="Unassembled WGS sequence"/>
</dbReference>
<dbReference type="GO" id="GO:0005886">
    <property type="term" value="C:plasma membrane"/>
    <property type="evidence" value="ECO:0007669"/>
    <property type="project" value="UniProtKB-SubCell"/>
</dbReference>
<dbReference type="GO" id="GO:0051301">
    <property type="term" value="P:cell division"/>
    <property type="evidence" value="ECO:0007669"/>
    <property type="project" value="UniProtKB-KW"/>
</dbReference>
<dbReference type="PANTHER" id="PTHR47755">
    <property type="entry name" value="CELL DIVISION PROTEIN FTSX"/>
    <property type="match status" value="1"/>
</dbReference>
<evidence type="ECO:0000256" key="9">
    <source>
        <dbReference type="ARBA" id="ARBA00022989"/>
    </source>
</evidence>
<keyword evidence="8 13" id="KW-0812">Transmembrane</keyword>
<evidence type="ECO:0000256" key="4">
    <source>
        <dbReference type="ARBA" id="ARBA00011160"/>
    </source>
</evidence>
<evidence type="ECO:0000256" key="7">
    <source>
        <dbReference type="ARBA" id="ARBA00022618"/>
    </source>
</evidence>
<evidence type="ECO:0000259" key="14">
    <source>
        <dbReference type="Pfam" id="PF02687"/>
    </source>
</evidence>
<dbReference type="PANTHER" id="PTHR47755:SF1">
    <property type="entry name" value="CELL DIVISION PROTEIN FTSX"/>
    <property type="match status" value="1"/>
</dbReference>
<comment type="subcellular location">
    <subcellularLocation>
        <location evidence="2">Cell membrane</location>
        <topology evidence="2">Multi-pass membrane protein</topology>
    </subcellularLocation>
</comment>
<keyword evidence="6 12" id="KW-1003">Cell membrane</keyword>
<dbReference type="InterPro" id="IPR004513">
    <property type="entry name" value="FtsX"/>
</dbReference>
<evidence type="ECO:0000256" key="11">
    <source>
        <dbReference type="ARBA" id="ARBA00023306"/>
    </source>
</evidence>
<feature type="transmembrane region" description="Helical" evidence="13">
    <location>
        <begin position="20"/>
        <end position="41"/>
    </location>
</feature>
<dbReference type="RefSeq" id="WP_030388652.1">
    <property type="nucleotide sequence ID" value="NZ_LGUV01000245.1"/>
</dbReference>
<dbReference type="eggNOG" id="COG2177">
    <property type="taxonomic scope" value="Bacteria"/>
</dbReference>
<dbReference type="Pfam" id="PF18075">
    <property type="entry name" value="FtsX_ECD"/>
    <property type="match status" value="1"/>
</dbReference>
<evidence type="ECO:0000259" key="15">
    <source>
        <dbReference type="Pfam" id="PF18075"/>
    </source>
</evidence>
<protein>
    <recommendedName>
        <fullName evidence="5 12">Cell division protein FtsX</fullName>
    </recommendedName>
</protein>
<dbReference type="PIRSF" id="PIRSF003097">
    <property type="entry name" value="FtsX"/>
    <property type="match status" value="1"/>
</dbReference>
<dbReference type="InterPro" id="IPR003838">
    <property type="entry name" value="ABC3_permease_C"/>
</dbReference>
<name>A0A0L8MGY3_STRVG</name>
<evidence type="ECO:0000256" key="12">
    <source>
        <dbReference type="PIRNR" id="PIRNR003097"/>
    </source>
</evidence>
<feature type="transmembrane region" description="Helical" evidence="13">
    <location>
        <begin position="249"/>
        <end position="272"/>
    </location>
</feature>